<proteinExistence type="inferred from homology"/>
<accession>A0A8J2XCG5</accession>
<dbReference type="Proteomes" id="UP000019375">
    <property type="component" value="Unassembled WGS sequence"/>
</dbReference>
<dbReference type="InterPro" id="IPR018574">
    <property type="entry name" value="Structure-sp_endonuc_su_Slx4"/>
</dbReference>
<keyword evidence="5" id="KW-0234">DNA repair</keyword>
<dbReference type="AlphaFoldDB" id="A0A8J2XCG5"/>
<feature type="region of interest" description="Disordered" evidence="8">
    <location>
        <begin position="253"/>
        <end position="273"/>
    </location>
</feature>
<evidence type="ECO:0000256" key="8">
    <source>
        <dbReference type="SAM" id="MobiDB-lite"/>
    </source>
</evidence>
<keyword evidence="3" id="KW-0227">DNA damage</keyword>
<dbReference type="EMBL" id="HG316461">
    <property type="protein sequence ID" value="CDF90732.1"/>
    <property type="molecule type" value="Genomic_DNA"/>
</dbReference>
<keyword evidence="6" id="KW-0539">Nucleus</keyword>
<evidence type="ECO:0000256" key="1">
    <source>
        <dbReference type="ARBA" id="ARBA00004123"/>
    </source>
</evidence>
<keyword evidence="10" id="KW-1185">Reference proteome</keyword>
<dbReference type="GO" id="GO:0033557">
    <property type="term" value="C:Slx1-Slx4 complex"/>
    <property type="evidence" value="ECO:0007669"/>
    <property type="project" value="InterPro"/>
</dbReference>
<organism evidence="9 10">
    <name type="scientific">Zygosaccharomyces bailii (strain CLIB 213 / ATCC 58445 / CBS 680 / BCRC 21525 / NBRC 1098 / NCYC 1416 / NRRL Y-2227)</name>
    <dbReference type="NCBI Taxonomy" id="1333698"/>
    <lineage>
        <taxon>Eukaryota</taxon>
        <taxon>Fungi</taxon>
        <taxon>Dikarya</taxon>
        <taxon>Ascomycota</taxon>
        <taxon>Saccharomycotina</taxon>
        <taxon>Saccharomycetes</taxon>
        <taxon>Saccharomycetales</taxon>
        <taxon>Saccharomycetaceae</taxon>
        <taxon>Zygosaccharomyces</taxon>
    </lineage>
</organism>
<reference evidence="10" key="1">
    <citation type="journal article" date="2013" name="Genome Announc.">
        <title>Genome sequence of the food spoilage yeast Zygosaccharomyces bailii CLIB 213(T).</title>
        <authorList>
            <person name="Galeote V."/>
            <person name="Bigey F."/>
            <person name="Devillers H."/>
            <person name="Neuveglise C."/>
            <person name="Dequin S."/>
        </authorList>
    </citation>
    <scope>NUCLEOTIDE SEQUENCE [LARGE SCALE GENOMIC DNA]</scope>
    <source>
        <strain evidence="10">CLIB 213 / ATCC 58445 / CBS 680 / CCRC 21525 / NBRC 1098 / NCYC 1416 / NRRL Y-2227</strain>
    </source>
</reference>
<evidence type="ECO:0000256" key="6">
    <source>
        <dbReference type="ARBA" id="ARBA00023242"/>
    </source>
</evidence>
<comment type="subcellular location">
    <subcellularLocation>
        <location evidence="1">Nucleus</location>
    </subcellularLocation>
</comment>
<evidence type="ECO:0000256" key="5">
    <source>
        <dbReference type="ARBA" id="ARBA00023204"/>
    </source>
</evidence>
<dbReference type="GO" id="GO:0006260">
    <property type="term" value="P:DNA replication"/>
    <property type="evidence" value="ECO:0007669"/>
    <property type="project" value="InterPro"/>
</dbReference>
<gene>
    <name evidence="9" type="ORF">BN860_01684g</name>
</gene>
<keyword evidence="4" id="KW-0233">DNA recombination</keyword>
<sequence length="549" mass="61472">MDFQRANRNLQLVTADLDDVQDVGSPDDVNGGDTQIPGSQGFLDDSDQDDQDRIFINTQVQGRLDEADQADKVRASLTQFKYVGEGLHHSPENMKIATKRTSCKPLKRTSVRQRIKKTPSKAQNLLKQLSGKHAKVKDMIRYQKKLDSLAEAQQKAAPVKGKRTKSVKKGECRFDTYNEEEWQRISKLLLERFPHLEPAEVKGVYEYLYGETEEYTLWTASQLPVNSEKLGARLSPGSDSPRISVLSLSQAMDDSYPVNETAPEAEEEDDASIVPDSTEELSTIIPIEPVVDAPQDFSQIQLDTPLILPPNEIIDLTQESFKVVKSLTSPLKQENTPQVEVPATRLPTISGSAELGPVPLLAPAKEEPVRYKVHRSQLEELSAVEGLIVHSSKESLDDALIADTESDVSSPHEHCLIELETSILANRTPSPSHQNIFESQSAQQLRQSMRSMGLKTSRSKQEMLQSLQAASQVLRNTSTDREQKRDIYNFLTSLIQSSPTLLEKVYTFQPIASRELLTKLVGDNPFVEKIDEFTIREWADYQGICLTNS</sequence>
<evidence type="ECO:0000256" key="2">
    <source>
        <dbReference type="ARBA" id="ARBA00006661"/>
    </source>
</evidence>
<evidence type="ECO:0000313" key="10">
    <source>
        <dbReference type="Proteomes" id="UP000019375"/>
    </source>
</evidence>
<dbReference type="OrthoDB" id="4066789at2759"/>
<evidence type="ECO:0000256" key="3">
    <source>
        <dbReference type="ARBA" id="ARBA00022763"/>
    </source>
</evidence>
<dbReference type="GO" id="GO:0006281">
    <property type="term" value="P:DNA repair"/>
    <property type="evidence" value="ECO:0007669"/>
    <property type="project" value="UniProtKB-KW"/>
</dbReference>
<evidence type="ECO:0000313" key="9">
    <source>
        <dbReference type="EMBL" id="CDF90732.1"/>
    </source>
</evidence>
<dbReference type="GO" id="GO:0006310">
    <property type="term" value="P:DNA recombination"/>
    <property type="evidence" value="ECO:0007669"/>
    <property type="project" value="UniProtKB-KW"/>
</dbReference>
<evidence type="ECO:0000256" key="4">
    <source>
        <dbReference type="ARBA" id="ARBA00023172"/>
    </source>
</evidence>
<evidence type="ECO:0000256" key="7">
    <source>
        <dbReference type="ARBA" id="ARBA00029496"/>
    </source>
</evidence>
<feature type="region of interest" description="Disordered" evidence="8">
    <location>
        <begin position="17"/>
        <end position="49"/>
    </location>
</feature>
<comment type="similarity">
    <text evidence="2">Belongs to the SLX4 family.</text>
</comment>
<dbReference type="Pfam" id="PF09494">
    <property type="entry name" value="Slx4"/>
    <property type="match status" value="1"/>
</dbReference>
<protein>
    <recommendedName>
        <fullName evidence="7">Structure-specific endonuclease subunit SLX4</fullName>
    </recommendedName>
</protein>
<name>A0A8J2XCG5_ZYGB2</name>